<evidence type="ECO:0000313" key="2">
    <source>
        <dbReference type="EMBL" id="ORX87151.1"/>
    </source>
</evidence>
<feature type="compositionally biased region" description="Basic and acidic residues" evidence="1">
    <location>
        <begin position="296"/>
        <end position="307"/>
    </location>
</feature>
<dbReference type="Proteomes" id="UP000193944">
    <property type="component" value="Unassembled WGS sequence"/>
</dbReference>
<proteinExistence type="predicted"/>
<feature type="region of interest" description="Disordered" evidence="1">
    <location>
        <begin position="561"/>
        <end position="613"/>
    </location>
</feature>
<dbReference type="OrthoDB" id="3366990at2759"/>
<feature type="compositionally biased region" description="Low complexity" evidence="1">
    <location>
        <begin position="584"/>
        <end position="612"/>
    </location>
</feature>
<feature type="compositionally biased region" description="Basic and acidic residues" evidence="1">
    <location>
        <begin position="236"/>
        <end position="248"/>
    </location>
</feature>
<feature type="compositionally biased region" description="Basic and acidic residues" evidence="1">
    <location>
        <begin position="260"/>
        <end position="272"/>
    </location>
</feature>
<feature type="compositionally biased region" description="Basic residues" evidence="1">
    <location>
        <begin position="273"/>
        <end position="284"/>
    </location>
</feature>
<dbReference type="EMBL" id="MCFG01000012">
    <property type="protein sequence ID" value="ORX87151.1"/>
    <property type="molecule type" value="Genomic_DNA"/>
</dbReference>
<dbReference type="STRING" id="1754192.A0A1Y1XN41"/>
<organism evidence="2 3">
    <name type="scientific">Anaeromyces robustus</name>
    <dbReference type="NCBI Taxonomy" id="1754192"/>
    <lineage>
        <taxon>Eukaryota</taxon>
        <taxon>Fungi</taxon>
        <taxon>Fungi incertae sedis</taxon>
        <taxon>Chytridiomycota</taxon>
        <taxon>Chytridiomycota incertae sedis</taxon>
        <taxon>Neocallimastigomycetes</taxon>
        <taxon>Neocallimastigales</taxon>
        <taxon>Neocallimastigaceae</taxon>
        <taxon>Anaeromyces</taxon>
    </lineage>
</organism>
<feature type="region of interest" description="Disordered" evidence="1">
    <location>
        <begin position="745"/>
        <end position="783"/>
    </location>
</feature>
<sequence length="783" mass="89958">MVSEVRAEINFSKYLKISQSILDKCINALGIYTEEDLQIRKEILNSINEIWAIFNETLPDNFFEIFPSSVSSIIILVKLCTLIFNNLDREVDAENKLEACRLLDKHVELIDENHRERSINLSIELKTQTLISGLIVNENINEIIEQIFVSNDIFNEKNATRIEDIYTQKDLVTLKNKFPSELFEIDFISYIIYFINNFSDIFLDQKDTDLGKIEWNHPASDEIRFRLKYGRPREEGDIDEEFSKSKESKKNKKSKRKGKSKNDKNSDTSDSTKKKKTRGRKRKSDKSNEDSSDENADSKTKESKDGDSIDNTVIIINDSEKSTESSTQNDEESKDSKKSEIDENDSDERTVVKRHIKKRWNEEQEKFLEECIRNNNFVIEPKKFYDEHGPNGTISHNLGAFTVNNIRDKCKSEKRKRIRMKKSLGVYANSINNSRHIQMQIQNELINNKRVPNCRRRRWTDEQLKCLEKCILESNGNIYPSLILNLHGPNGIQSNILGNQTRQSIHDKCKNEKWKRIQQGLPLGAFEKAAKKSISSIGNKWRNTKVLKEYVACSEGKRRKRNVDPYYKPEHPRRSKKSKKEGSTENSNEVSSSSNVETSQSQSQSQDNAESSTSYDVNFAITLPTGYNNFQNDGTTNESFIRINDANATIIAGTIGQAGKDTPTFPFIPTDTTTPTAEIPGANSELYIKADVNNNDNTNIPIKQNYESENPFQFNEKGTTEFFFQQNNTEGKIDSTTTFATFENKNDENTNNNNINNRTDPKLSSNKPEIESEFYKAKPIATE</sequence>
<keyword evidence="3" id="KW-1185">Reference proteome</keyword>
<feature type="region of interest" description="Disordered" evidence="1">
    <location>
        <begin position="236"/>
        <end position="350"/>
    </location>
</feature>
<dbReference type="AlphaFoldDB" id="A0A1Y1XN41"/>
<evidence type="ECO:0000256" key="1">
    <source>
        <dbReference type="SAM" id="MobiDB-lite"/>
    </source>
</evidence>
<name>A0A1Y1XN41_9FUNG</name>
<reference evidence="2 3" key="2">
    <citation type="submission" date="2016-08" db="EMBL/GenBank/DDBJ databases">
        <title>Pervasive Adenine N6-methylation of Active Genes in Fungi.</title>
        <authorList>
            <consortium name="DOE Joint Genome Institute"/>
            <person name="Mondo S.J."/>
            <person name="Dannebaum R.O."/>
            <person name="Kuo R.C."/>
            <person name="Labutti K."/>
            <person name="Haridas S."/>
            <person name="Kuo A."/>
            <person name="Salamov A."/>
            <person name="Ahrendt S.R."/>
            <person name="Lipzen A."/>
            <person name="Sullivan W."/>
            <person name="Andreopoulos W.B."/>
            <person name="Clum A."/>
            <person name="Lindquist E."/>
            <person name="Daum C."/>
            <person name="Ramamoorthy G.K."/>
            <person name="Gryganskyi A."/>
            <person name="Culley D."/>
            <person name="Magnuson J.K."/>
            <person name="James T.Y."/>
            <person name="O'Malley M.A."/>
            <person name="Stajich J.E."/>
            <person name="Spatafora J.W."/>
            <person name="Visel A."/>
            <person name="Grigoriev I.V."/>
        </authorList>
    </citation>
    <scope>NUCLEOTIDE SEQUENCE [LARGE SCALE GENOMIC DNA]</scope>
    <source>
        <strain evidence="2 3">S4</strain>
    </source>
</reference>
<protein>
    <submittedName>
        <fullName evidence="2">Uncharacterized protein</fullName>
    </submittedName>
</protein>
<evidence type="ECO:0000313" key="3">
    <source>
        <dbReference type="Proteomes" id="UP000193944"/>
    </source>
</evidence>
<accession>A0A1Y1XN41</accession>
<reference evidence="2 3" key="1">
    <citation type="submission" date="2016-08" db="EMBL/GenBank/DDBJ databases">
        <title>A Parts List for Fungal Cellulosomes Revealed by Comparative Genomics.</title>
        <authorList>
            <consortium name="DOE Joint Genome Institute"/>
            <person name="Haitjema C.H."/>
            <person name="Gilmore S.P."/>
            <person name="Henske J.K."/>
            <person name="Solomon K.V."/>
            <person name="De Groot R."/>
            <person name="Kuo A."/>
            <person name="Mondo S.J."/>
            <person name="Salamov A.A."/>
            <person name="Labutti K."/>
            <person name="Zhao Z."/>
            <person name="Chiniquy J."/>
            <person name="Barry K."/>
            <person name="Brewer H.M."/>
            <person name="Purvine S.O."/>
            <person name="Wright A.T."/>
            <person name="Boxma B."/>
            <person name="Van Alen T."/>
            <person name="Hackstein J.H."/>
            <person name="Baker S.E."/>
            <person name="Grigoriev I.V."/>
            <person name="O'Malley M.A."/>
        </authorList>
    </citation>
    <scope>NUCLEOTIDE SEQUENCE [LARGE SCALE GENOMIC DNA]</scope>
    <source>
        <strain evidence="2 3">S4</strain>
    </source>
</reference>
<comment type="caution">
    <text evidence="2">The sequence shown here is derived from an EMBL/GenBank/DDBJ whole genome shotgun (WGS) entry which is preliminary data.</text>
</comment>
<feature type="compositionally biased region" description="Basic and acidic residues" evidence="1">
    <location>
        <begin position="334"/>
        <end position="350"/>
    </location>
</feature>
<feature type="compositionally biased region" description="Basic residues" evidence="1">
    <location>
        <begin position="249"/>
        <end position="259"/>
    </location>
</feature>
<gene>
    <name evidence="2" type="ORF">BCR32DRAFT_289548</name>
</gene>